<evidence type="ECO:0000313" key="2">
    <source>
        <dbReference type="EMBL" id="AFI06498.1"/>
    </source>
</evidence>
<dbReference type="PATRIC" id="fig|1163745.3.peg.1589"/>
<name>I0EU79_HELCM</name>
<dbReference type="InterPro" id="IPR036597">
    <property type="entry name" value="Fido-like_dom_sf"/>
</dbReference>
<evidence type="ECO:0000313" key="3">
    <source>
        <dbReference type="Proteomes" id="UP000005013"/>
    </source>
</evidence>
<dbReference type="EMBL" id="CP003481">
    <property type="protein sequence ID" value="AFI06498.1"/>
    <property type="molecule type" value="Genomic_DNA"/>
</dbReference>
<dbReference type="Gene3D" id="1.10.3290.10">
    <property type="entry name" value="Fido-like domain"/>
    <property type="match status" value="1"/>
</dbReference>
<reference evidence="2 3" key="1">
    <citation type="journal article" date="2013" name="PLoS ONE">
        <title>Sequence Divergence and Conservation in Genomes ofHelicobacter cetorum Strains from a Dolphin and a Whale.</title>
        <authorList>
            <person name="Kersulyte D."/>
            <person name="Rossi M."/>
            <person name="Berg D.E."/>
        </authorList>
    </citation>
    <scope>NUCLEOTIDE SEQUENCE [LARGE SCALE GENOMIC DNA]</scope>
    <source>
        <strain evidence="2 3">MIT 99-5656</strain>
    </source>
</reference>
<sequence>MSLENIIDFHVAFEKIHPFSDGNGRVGRLVMFKECLKNNIMPFIIENEHKAFYYRGIREYDNTKGYLKDTILQSQDNFNEMVSYFFSK</sequence>
<dbReference type="PROSITE" id="PS51459">
    <property type="entry name" value="FIDO"/>
    <property type="match status" value="1"/>
</dbReference>
<keyword evidence="3" id="KW-1185">Reference proteome</keyword>
<proteinExistence type="predicted"/>
<organism evidence="2 3">
    <name type="scientific">Helicobacter cetorum (strain ATCC BAA-540 / CCUG 52418 / MIT 99-5656)</name>
    <dbReference type="NCBI Taxonomy" id="1163745"/>
    <lineage>
        <taxon>Bacteria</taxon>
        <taxon>Pseudomonadati</taxon>
        <taxon>Campylobacterota</taxon>
        <taxon>Epsilonproteobacteria</taxon>
        <taxon>Campylobacterales</taxon>
        <taxon>Helicobacteraceae</taxon>
        <taxon>Helicobacter</taxon>
    </lineage>
</organism>
<dbReference type="KEGG" id="hcm:HCD_07545"/>
<dbReference type="Proteomes" id="UP000005013">
    <property type="component" value="Chromosome"/>
</dbReference>
<accession>I0EU79</accession>
<evidence type="ECO:0000259" key="1">
    <source>
        <dbReference type="PROSITE" id="PS51459"/>
    </source>
</evidence>
<dbReference type="eggNOG" id="COG3177">
    <property type="taxonomic scope" value="Bacteria"/>
</dbReference>
<dbReference type="STRING" id="1163745.HCD_07545"/>
<dbReference type="InterPro" id="IPR003812">
    <property type="entry name" value="Fido"/>
</dbReference>
<dbReference type="HOGENOM" id="CLU_155296_0_0_7"/>
<dbReference type="AlphaFoldDB" id="I0EU79"/>
<dbReference type="SUPFAM" id="SSF140931">
    <property type="entry name" value="Fic-like"/>
    <property type="match status" value="1"/>
</dbReference>
<feature type="domain" description="Fido" evidence="1">
    <location>
        <begin position="1"/>
        <end position="87"/>
    </location>
</feature>
<gene>
    <name evidence="2" type="ordered locus">HCD_07545</name>
</gene>
<dbReference type="Pfam" id="PF02661">
    <property type="entry name" value="Fic"/>
    <property type="match status" value="1"/>
</dbReference>
<protein>
    <recommendedName>
        <fullName evidence="1">Fido domain-containing protein</fullName>
    </recommendedName>
</protein>